<protein>
    <submittedName>
        <fullName evidence="1">Uncharacterized protein</fullName>
    </submittedName>
</protein>
<comment type="caution">
    <text evidence="1">The sequence shown here is derived from an EMBL/GenBank/DDBJ whole genome shotgun (WGS) entry which is preliminary data.</text>
</comment>
<sequence length="56" mass="6391">MPIKLISSKTNSTSIDQKKSLETKIQCIGPFNQQSCLFENLYYFNSEFIILTINGT</sequence>
<accession>A0A819BMT7</accession>
<evidence type="ECO:0000313" key="2">
    <source>
        <dbReference type="Proteomes" id="UP000663881"/>
    </source>
</evidence>
<dbReference type="Proteomes" id="UP000663881">
    <property type="component" value="Unassembled WGS sequence"/>
</dbReference>
<dbReference type="AlphaFoldDB" id="A0A819BMT7"/>
<evidence type="ECO:0000313" key="1">
    <source>
        <dbReference type="EMBL" id="CAF3804564.1"/>
    </source>
</evidence>
<dbReference type="EMBL" id="CAJOAY010001171">
    <property type="protein sequence ID" value="CAF3804564.1"/>
    <property type="molecule type" value="Genomic_DNA"/>
</dbReference>
<proteinExistence type="predicted"/>
<name>A0A819BMT7_9BILA</name>
<feature type="non-terminal residue" evidence="1">
    <location>
        <position position="56"/>
    </location>
</feature>
<reference evidence="1" key="1">
    <citation type="submission" date="2021-02" db="EMBL/GenBank/DDBJ databases">
        <authorList>
            <person name="Nowell W R."/>
        </authorList>
    </citation>
    <scope>NUCLEOTIDE SEQUENCE</scope>
</reference>
<gene>
    <name evidence="1" type="ORF">OKA104_LOCUS18690</name>
</gene>
<organism evidence="1 2">
    <name type="scientific">Adineta steineri</name>
    <dbReference type="NCBI Taxonomy" id="433720"/>
    <lineage>
        <taxon>Eukaryota</taxon>
        <taxon>Metazoa</taxon>
        <taxon>Spiralia</taxon>
        <taxon>Gnathifera</taxon>
        <taxon>Rotifera</taxon>
        <taxon>Eurotatoria</taxon>
        <taxon>Bdelloidea</taxon>
        <taxon>Adinetida</taxon>
        <taxon>Adinetidae</taxon>
        <taxon>Adineta</taxon>
    </lineage>
</organism>